<reference evidence="2" key="1">
    <citation type="journal article" date="2019" name="Int. J. Syst. Evol. Microbiol.">
        <title>The Global Catalogue of Microorganisms (GCM) 10K type strain sequencing project: providing services to taxonomists for standard genome sequencing and annotation.</title>
        <authorList>
            <consortium name="The Broad Institute Genomics Platform"/>
            <consortium name="The Broad Institute Genome Sequencing Center for Infectious Disease"/>
            <person name="Wu L."/>
            <person name="Ma J."/>
        </authorList>
    </citation>
    <scope>NUCLEOTIDE SEQUENCE [LARGE SCALE GENOMIC DNA]</scope>
    <source>
        <strain evidence="2">KCTC 42217</strain>
    </source>
</reference>
<comment type="caution">
    <text evidence="1">The sequence shown here is derived from an EMBL/GenBank/DDBJ whole genome shotgun (WGS) entry which is preliminary data.</text>
</comment>
<dbReference type="InterPro" id="IPR035965">
    <property type="entry name" value="PAS-like_dom_sf"/>
</dbReference>
<keyword evidence="2" id="KW-1185">Reference proteome</keyword>
<proteinExistence type="predicted"/>
<dbReference type="RefSeq" id="WP_255901367.1">
    <property type="nucleotide sequence ID" value="NZ_JAFMZO010000002.1"/>
</dbReference>
<evidence type="ECO:0000313" key="2">
    <source>
        <dbReference type="Proteomes" id="UP001597387"/>
    </source>
</evidence>
<protein>
    <recommendedName>
        <fullName evidence="3">PAS domain-containing protein</fullName>
    </recommendedName>
</protein>
<organism evidence="1 2">
    <name type="scientific">Paradesertivirga mongoliensis</name>
    <dbReference type="NCBI Taxonomy" id="2100740"/>
    <lineage>
        <taxon>Bacteria</taxon>
        <taxon>Pseudomonadati</taxon>
        <taxon>Bacteroidota</taxon>
        <taxon>Sphingobacteriia</taxon>
        <taxon>Sphingobacteriales</taxon>
        <taxon>Sphingobacteriaceae</taxon>
        <taxon>Paradesertivirga</taxon>
    </lineage>
</organism>
<name>A0ABW4ZMG9_9SPHI</name>
<dbReference type="EMBL" id="JBHUHZ010000002">
    <property type="protein sequence ID" value="MFD2163130.1"/>
    <property type="molecule type" value="Genomic_DNA"/>
</dbReference>
<evidence type="ECO:0008006" key="3">
    <source>
        <dbReference type="Google" id="ProtNLM"/>
    </source>
</evidence>
<sequence>MQKFPIYNYSRYSDLPLDEFDSKNFAIYVVNKDWTYLFANQYVFDVHNLERNDIIGNNIWETLNEKMQIDSQFRTFIQNVKKGIPSHVVTVSAISNKRVSVVGYALLDAYYFAVTILPDKDELLNELRREIKNS</sequence>
<dbReference type="Proteomes" id="UP001597387">
    <property type="component" value="Unassembled WGS sequence"/>
</dbReference>
<gene>
    <name evidence="1" type="ORF">ACFSJU_12060</name>
</gene>
<evidence type="ECO:0000313" key="1">
    <source>
        <dbReference type="EMBL" id="MFD2163130.1"/>
    </source>
</evidence>
<dbReference type="Gene3D" id="3.30.450.20">
    <property type="entry name" value="PAS domain"/>
    <property type="match status" value="1"/>
</dbReference>
<accession>A0ABW4ZMG9</accession>
<dbReference type="SUPFAM" id="SSF55785">
    <property type="entry name" value="PYP-like sensor domain (PAS domain)"/>
    <property type="match status" value="1"/>
</dbReference>